<feature type="domain" description="DNA polymerase III delta N-terminal" evidence="9">
    <location>
        <begin position="49"/>
        <end position="131"/>
    </location>
</feature>
<dbReference type="Gene3D" id="1.20.272.10">
    <property type="match status" value="1"/>
</dbReference>
<dbReference type="InterPro" id="IPR010372">
    <property type="entry name" value="DNA_pol3_delta_N"/>
</dbReference>
<organism evidence="11 12">
    <name type="scientific">Magnetofaba australis IT-1</name>
    <dbReference type="NCBI Taxonomy" id="1434232"/>
    <lineage>
        <taxon>Bacteria</taxon>
        <taxon>Pseudomonadati</taxon>
        <taxon>Pseudomonadota</taxon>
        <taxon>Magnetococcia</taxon>
        <taxon>Magnetococcales</taxon>
        <taxon>Magnetococcaceae</taxon>
        <taxon>Magnetofaba</taxon>
    </lineage>
</organism>
<name>A0A1Y2JZ07_9PROT</name>
<evidence type="ECO:0000256" key="2">
    <source>
        <dbReference type="ARBA" id="ARBA00017703"/>
    </source>
</evidence>
<dbReference type="SUPFAM" id="SSF48019">
    <property type="entry name" value="post-AAA+ oligomerization domain-like"/>
    <property type="match status" value="1"/>
</dbReference>
<reference evidence="11 12" key="1">
    <citation type="journal article" date="2016" name="BMC Genomics">
        <title>Combined genomic and structural analyses of a cultured magnetotactic bacterium reveals its niche adaptation to a dynamic environment.</title>
        <authorList>
            <person name="Araujo A.C."/>
            <person name="Morillo V."/>
            <person name="Cypriano J."/>
            <person name="Teixeira L.C."/>
            <person name="Leao P."/>
            <person name="Lyra S."/>
            <person name="Almeida L.G."/>
            <person name="Bazylinski D.A."/>
            <person name="Vasconcellos A.T."/>
            <person name="Abreu F."/>
            <person name="Lins U."/>
        </authorList>
    </citation>
    <scope>NUCLEOTIDE SEQUENCE [LARGE SCALE GENOMIC DNA]</scope>
    <source>
        <strain evidence="11 12">IT-1</strain>
    </source>
</reference>
<feature type="domain" description="DNA polymerase III delta subunit-like C-terminal" evidence="10">
    <location>
        <begin position="219"/>
        <end position="335"/>
    </location>
</feature>
<dbReference type="PANTHER" id="PTHR34388">
    <property type="entry name" value="DNA POLYMERASE III SUBUNIT DELTA"/>
    <property type="match status" value="1"/>
</dbReference>
<evidence type="ECO:0000313" key="12">
    <source>
        <dbReference type="Proteomes" id="UP000194003"/>
    </source>
</evidence>
<evidence type="ECO:0000259" key="10">
    <source>
        <dbReference type="Pfam" id="PF21694"/>
    </source>
</evidence>
<dbReference type="GO" id="GO:0009360">
    <property type="term" value="C:DNA polymerase III complex"/>
    <property type="evidence" value="ECO:0007669"/>
    <property type="project" value="InterPro"/>
</dbReference>
<comment type="catalytic activity">
    <reaction evidence="8">
        <text>DNA(n) + a 2'-deoxyribonucleoside 5'-triphosphate = DNA(n+1) + diphosphate</text>
        <dbReference type="Rhea" id="RHEA:22508"/>
        <dbReference type="Rhea" id="RHEA-COMP:17339"/>
        <dbReference type="Rhea" id="RHEA-COMP:17340"/>
        <dbReference type="ChEBI" id="CHEBI:33019"/>
        <dbReference type="ChEBI" id="CHEBI:61560"/>
        <dbReference type="ChEBI" id="CHEBI:173112"/>
        <dbReference type="EC" id="2.7.7.7"/>
    </reaction>
</comment>
<dbReference type="STRING" id="1434232.MAIT1_00571"/>
<evidence type="ECO:0000256" key="8">
    <source>
        <dbReference type="ARBA" id="ARBA00049244"/>
    </source>
</evidence>
<dbReference type="Gene3D" id="3.40.50.300">
    <property type="entry name" value="P-loop containing nucleotide triphosphate hydrolases"/>
    <property type="match status" value="1"/>
</dbReference>
<dbReference type="InterPro" id="IPR005790">
    <property type="entry name" value="DNA_polIII_delta"/>
</dbReference>
<evidence type="ECO:0000313" key="11">
    <source>
        <dbReference type="EMBL" id="OSM00137.1"/>
    </source>
</evidence>
<sequence>MKLKEQELAGRLKKGETPCVVLLFGAEQGRIARQAQALSLWALGGDADADFDAESFQAGELKDDDAISRFSSSLRALPFLAPRRLVRLKEAHTLPAAAREELKLYLKDPADSTLLLITAGELEAKNAVRKTVEGMDAGWAAPFYPLEGAAFTQWIEQTLRASGFAPERDALELLTELLTGDTRAAEPELEKLKNYVGEPGPVLVSDVAAVVSNASLHSGFELVAQLVAGNAPAALNTMARLWEHDAEPIPLLGLIAARIRRIAIAQTLLAEGAQPKSIAGKLRIFWKEQDAFFAQCRQLSPRLLAAALEQCLEADKGLKGMDGRPPEQVMESLVMALASLFGARGRPQSGSGSSRRG</sequence>
<evidence type="ECO:0000256" key="3">
    <source>
        <dbReference type="ARBA" id="ARBA00022679"/>
    </source>
</evidence>
<dbReference type="GO" id="GO:0003887">
    <property type="term" value="F:DNA-directed DNA polymerase activity"/>
    <property type="evidence" value="ECO:0007669"/>
    <property type="project" value="UniProtKB-KW"/>
</dbReference>
<protein>
    <recommendedName>
        <fullName evidence="2">DNA polymerase III subunit delta</fullName>
        <ecNumber evidence="1">2.7.7.7</ecNumber>
    </recommendedName>
</protein>
<dbReference type="Gene3D" id="1.10.8.60">
    <property type="match status" value="1"/>
</dbReference>
<evidence type="ECO:0000256" key="6">
    <source>
        <dbReference type="ARBA" id="ARBA00022932"/>
    </source>
</evidence>
<dbReference type="GO" id="GO:0006261">
    <property type="term" value="P:DNA-templated DNA replication"/>
    <property type="evidence" value="ECO:0007669"/>
    <property type="project" value="TreeGrafter"/>
</dbReference>
<evidence type="ECO:0000256" key="4">
    <source>
        <dbReference type="ARBA" id="ARBA00022695"/>
    </source>
</evidence>
<evidence type="ECO:0000259" key="9">
    <source>
        <dbReference type="Pfam" id="PF06144"/>
    </source>
</evidence>
<dbReference type="Pfam" id="PF06144">
    <property type="entry name" value="DNA_pol3_delta"/>
    <property type="match status" value="1"/>
</dbReference>
<keyword evidence="12" id="KW-1185">Reference proteome</keyword>
<keyword evidence="4" id="KW-0548">Nucleotidyltransferase</keyword>
<dbReference type="NCBIfam" id="TIGR01128">
    <property type="entry name" value="holA"/>
    <property type="match status" value="1"/>
</dbReference>
<comment type="similarity">
    <text evidence="7">Belongs to the DNA polymerase HolA subunit family.</text>
</comment>
<dbReference type="OrthoDB" id="9804983at2"/>
<keyword evidence="6" id="KW-0239">DNA-directed DNA polymerase</keyword>
<evidence type="ECO:0000256" key="1">
    <source>
        <dbReference type="ARBA" id="ARBA00012417"/>
    </source>
</evidence>
<comment type="caution">
    <text evidence="11">The sequence shown here is derived from an EMBL/GenBank/DDBJ whole genome shotgun (WGS) entry which is preliminary data.</text>
</comment>
<accession>A0A1Y2JZ07</accession>
<dbReference type="Pfam" id="PF21694">
    <property type="entry name" value="DNA_pol3_delta_C"/>
    <property type="match status" value="1"/>
</dbReference>
<dbReference type="InterPro" id="IPR027417">
    <property type="entry name" value="P-loop_NTPase"/>
</dbReference>
<dbReference type="AlphaFoldDB" id="A0A1Y2JZ07"/>
<dbReference type="RefSeq" id="WP_085446542.1">
    <property type="nucleotide sequence ID" value="NZ_LVJN01000021.1"/>
</dbReference>
<evidence type="ECO:0000256" key="5">
    <source>
        <dbReference type="ARBA" id="ARBA00022705"/>
    </source>
</evidence>
<evidence type="ECO:0000256" key="7">
    <source>
        <dbReference type="ARBA" id="ARBA00034754"/>
    </source>
</evidence>
<dbReference type="InterPro" id="IPR008921">
    <property type="entry name" value="DNA_pol3_clamp-load_cplx_C"/>
</dbReference>
<dbReference type="GO" id="GO:0003677">
    <property type="term" value="F:DNA binding"/>
    <property type="evidence" value="ECO:0007669"/>
    <property type="project" value="InterPro"/>
</dbReference>
<dbReference type="InterPro" id="IPR048466">
    <property type="entry name" value="DNA_pol3_delta-like_C"/>
</dbReference>
<proteinExistence type="inferred from homology"/>
<dbReference type="EC" id="2.7.7.7" evidence="1"/>
<dbReference type="PANTHER" id="PTHR34388:SF1">
    <property type="entry name" value="DNA POLYMERASE III SUBUNIT DELTA"/>
    <property type="match status" value="1"/>
</dbReference>
<dbReference type="SUPFAM" id="SSF52540">
    <property type="entry name" value="P-loop containing nucleoside triphosphate hydrolases"/>
    <property type="match status" value="1"/>
</dbReference>
<keyword evidence="3" id="KW-0808">Transferase</keyword>
<keyword evidence="5" id="KW-0235">DNA replication</keyword>
<dbReference type="EMBL" id="LVJN01000021">
    <property type="protein sequence ID" value="OSM00137.1"/>
    <property type="molecule type" value="Genomic_DNA"/>
</dbReference>
<dbReference type="Proteomes" id="UP000194003">
    <property type="component" value="Unassembled WGS sequence"/>
</dbReference>
<gene>
    <name evidence="11" type="ORF">MAIT1_00571</name>
</gene>